<evidence type="ECO:0000313" key="1">
    <source>
        <dbReference type="EMBL" id="MFB9840501.1"/>
    </source>
</evidence>
<feature type="non-terminal residue" evidence="1">
    <location>
        <position position="340"/>
    </location>
</feature>
<accession>A0ABV5YZJ6</accession>
<dbReference type="Proteomes" id="UP001589627">
    <property type="component" value="Unassembled WGS sequence"/>
</dbReference>
<keyword evidence="2" id="KW-1185">Reference proteome</keyword>
<dbReference type="Gene3D" id="1.25.40.10">
    <property type="entry name" value="Tetratricopeptide repeat domain"/>
    <property type="match status" value="1"/>
</dbReference>
<dbReference type="RefSeq" id="WP_378213734.1">
    <property type="nucleotide sequence ID" value="NZ_JBHLZP010001122.1"/>
</dbReference>
<organism evidence="1 2">
    <name type="scientific">Actinoallomurus acaciae</name>
    <dbReference type="NCBI Taxonomy" id="502577"/>
    <lineage>
        <taxon>Bacteria</taxon>
        <taxon>Bacillati</taxon>
        <taxon>Actinomycetota</taxon>
        <taxon>Actinomycetes</taxon>
        <taxon>Streptosporangiales</taxon>
        <taxon>Thermomonosporaceae</taxon>
        <taxon>Actinoallomurus</taxon>
    </lineage>
</organism>
<proteinExistence type="predicted"/>
<feature type="non-terminal residue" evidence="1">
    <location>
        <position position="1"/>
    </location>
</feature>
<gene>
    <name evidence="1" type="ORF">ACFFNX_50995</name>
</gene>
<protein>
    <recommendedName>
        <fullName evidence="3">Transcriptional regulator</fullName>
    </recommendedName>
</protein>
<evidence type="ECO:0008006" key="3">
    <source>
        <dbReference type="Google" id="ProtNLM"/>
    </source>
</evidence>
<dbReference type="EMBL" id="JBHLZP010001122">
    <property type="protein sequence ID" value="MFB9840501.1"/>
    <property type="molecule type" value="Genomic_DNA"/>
</dbReference>
<dbReference type="InterPro" id="IPR011990">
    <property type="entry name" value="TPR-like_helical_dom_sf"/>
</dbReference>
<sequence length="340" mass="36769">RQAARLRYELAYTLLLAGRAAEAVTEAERVLEQRDLPDEMRGAAEQVLFRGMFANHDRRGHERAKAVVAAGERHGPIALVGAHMLLTTDTWAEGRCAEAIGHIREATRIAAGGSLKARYAHPRLHLISLLTDIRRLEEAESALRIADEEIAALGHTAYSPCPAILRARLRLAQGRLDDAAAEARAGLVRSDEVGTHAFDLVAFAVLALVAVSRGDVDTAVRSVERYESSHRRGRGATYGMRWGDWAVTRVVDARAGAERAIEEFHSRFLGTLEHRRLLMTEPNAAAWLTRAALAAGERPVGEAFTAMAETLAHANPGFPTYAASASPARGIAGEDPTALA</sequence>
<name>A0ABV5YZJ6_9ACTN</name>
<reference evidence="1 2" key="1">
    <citation type="submission" date="2024-09" db="EMBL/GenBank/DDBJ databases">
        <authorList>
            <person name="Sun Q."/>
            <person name="Mori K."/>
        </authorList>
    </citation>
    <scope>NUCLEOTIDE SEQUENCE [LARGE SCALE GENOMIC DNA]</scope>
    <source>
        <strain evidence="1 2">TBRC 0563</strain>
    </source>
</reference>
<comment type="caution">
    <text evidence="1">The sequence shown here is derived from an EMBL/GenBank/DDBJ whole genome shotgun (WGS) entry which is preliminary data.</text>
</comment>
<evidence type="ECO:0000313" key="2">
    <source>
        <dbReference type="Proteomes" id="UP001589627"/>
    </source>
</evidence>